<dbReference type="InterPro" id="IPR000669">
    <property type="entry name" value="Mannitol_DH"/>
</dbReference>
<evidence type="ECO:0000313" key="6">
    <source>
        <dbReference type="Proteomes" id="UP000288227"/>
    </source>
</evidence>
<dbReference type="GO" id="GO:0019592">
    <property type="term" value="P:mannitol catabolic process"/>
    <property type="evidence" value="ECO:0007669"/>
    <property type="project" value="TreeGrafter"/>
</dbReference>
<evidence type="ECO:0000256" key="2">
    <source>
        <dbReference type="ARBA" id="ARBA00023027"/>
    </source>
</evidence>
<dbReference type="InterPro" id="IPR013328">
    <property type="entry name" value="6PGD_dom2"/>
</dbReference>
<feature type="domain" description="Mannitol dehydrogenase C-terminal" evidence="4">
    <location>
        <begin position="273"/>
        <end position="468"/>
    </location>
</feature>
<dbReference type="GO" id="GO:0005829">
    <property type="term" value="C:cytosol"/>
    <property type="evidence" value="ECO:0007669"/>
    <property type="project" value="TreeGrafter"/>
</dbReference>
<dbReference type="PANTHER" id="PTHR30524:SF0">
    <property type="entry name" value="ALTRONATE OXIDOREDUCTASE-RELATED"/>
    <property type="match status" value="1"/>
</dbReference>
<dbReference type="InterPro" id="IPR008927">
    <property type="entry name" value="6-PGluconate_DH-like_C_sf"/>
</dbReference>
<keyword evidence="1" id="KW-0560">Oxidoreductase</keyword>
<sequence length="487" mass="55554">MSKNINQELPAISTLERKRYPVKVLQFGSGNFLRAFIDWMVQEANDKIDFNAGVSIIQSVSRDKKLEEQQGLYTVLVKGLHKGKYLQQHYRIDCVQRIVQPQDNFSAFLQEAINTDLQFIVSNTTESGIVFSDKDKDGDTLATTFPGKLTQLLYHRFKSKLTGRIVVLPCELIEKNGEVLKRCVETYARHWDLPAAFSEWINTEITFCNTLVDRIVPGAPKTEHEAIWKELHYKDELMVTAEWFHLLVIEAPDWLKEVLPWDKAGINVIFTKNLELYRNRKVKILNGAHSAMACVGFLAGIPTVREAMEHKEVSEYIRKMVYKEIIPVLEGDKTELEGYAEEVFARFMNPAIEHALLSITLNSFGKFKVRLLPTLLAHTSGRGYVPARLAYAFAALFFFYRGLKSGKEIRLNDDPATIEAVKDAWKKASYNPEGIKALCTTLLARADWWGSDLSTVPNLVEQAGKHLYTIDQHGIVESLRELNRQEV</sequence>
<dbReference type="Gene3D" id="1.10.1040.10">
    <property type="entry name" value="N-(1-d-carboxylethyl)-l-norvaline Dehydrogenase, domain 2"/>
    <property type="match status" value="1"/>
</dbReference>
<dbReference type="GO" id="GO:0009026">
    <property type="term" value="F:tagaturonate reductase activity"/>
    <property type="evidence" value="ECO:0007669"/>
    <property type="project" value="TreeGrafter"/>
</dbReference>
<comment type="caution">
    <text evidence="5">The sequence shown here is derived from an EMBL/GenBank/DDBJ whole genome shotgun (WGS) entry which is preliminary data.</text>
</comment>
<reference evidence="5 6" key="1">
    <citation type="submission" date="2018-11" db="EMBL/GenBank/DDBJ databases">
        <title>Chryseotalea sanarue gen. nov., sp., nov., a member of the family Cytophagaceae, isolated from a brackish lake in Hamamatsu Japan.</title>
        <authorList>
            <person name="Maejima Y."/>
            <person name="Iino T."/>
            <person name="Muraguchi Y."/>
            <person name="Fukuda K."/>
            <person name="Ohkuma M."/>
            <person name="Moriuchi R."/>
            <person name="Dohra H."/>
            <person name="Kimbara K."/>
            <person name="Shintani M."/>
        </authorList>
    </citation>
    <scope>NUCLEOTIDE SEQUENCE [LARGE SCALE GENOMIC DNA]</scope>
    <source>
        <strain evidence="5 6">Ys</strain>
    </source>
</reference>
<protein>
    <submittedName>
        <fullName evidence="5">Tagaturonate reductase</fullName>
    </submittedName>
</protein>
<dbReference type="OrthoDB" id="9768714at2"/>
<name>A0A401U5A5_9BACT</name>
<dbReference type="GO" id="GO:0008926">
    <property type="term" value="F:mannitol-1-phosphate 5-dehydrogenase activity"/>
    <property type="evidence" value="ECO:0007669"/>
    <property type="project" value="TreeGrafter"/>
</dbReference>
<evidence type="ECO:0000259" key="4">
    <source>
        <dbReference type="Pfam" id="PF08125"/>
    </source>
</evidence>
<dbReference type="InterPro" id="IPR013118">
    <property type="entry name" value="Mannitol_DH_C"/>
</dbReference>
<dbReference type="NCBIfam" id="NF002969">
    <property type="entry name" value="PRK03643.1"/>
    <property type="match status" value="1"/>
</dbReference>
<dbReference type="RefSeq" id="WP_127120717.1">
    <property type="nucleotide sequence ID" value="NZ_BHXQ01000001.1"/>
</dbReference>
<evidence type="ECO:0000256" key="1">
    <source>
        <dbReference type="ARBA" id="ARBA00023002"/>
    </source>
</evidence>
<organism evidence="5 6">
    <name type="scientific">Chryseotalea sanaruensis</name>
    <dbReference type="NCBI Taxonomy" id="2482724"/>
    <lineage>
        <taxon>Bacteria</taxon>
        <taxon>Pseudomonadati</taxon>
        <taxon>Bacteroidota</taxon>
        <taxon>Cytophagia</taxon>
        <taxon>Cytophagales</taxon>
        <taxon>Chryseotaleaceae</taxon>
        <taxon>Chryseotalea</taxon>
    </lineage>
</organism>
<dbReference type="EMBL" id="BHXQ01000001">
    <property type="protein sequence ID" value="GCC50059.1"/>
    <property type="molecule type" value="Genomic_DNA"/>
</dbReference>
<feature type="domain" description="Mannitol dehydrogenase N-terminal" evidence="3">
    <location>
        <begin position="23"/>
        <end position="262"/>
    </location>
</feature>
<dbReference type="PRINTS" id="PR00084">
    <property type="entry name" value="MTLDHDRGNASE"/>
</dbReference>
<evidence type="ECO:0000259" key="3">
    <source>
        <dbReference type="Pfam" id="PF01232"/>
    </source>
</evidence>
<dbReference type="AlphaFoldDB" id="A0A401U5A5"/>
<dbReference type="PROSITE" id="PS00974">
    <property type="entry name" value="MANNITOL_DHGENASE"/>
    <property type="match status" value="1"/>
</dbReference>
<dbReference type="GO" id="GO:0019698">
    <property type="term" value="P:D-galacturonate catabolic process"/>
    <property type="evidence" value="ECO:0007669"/>
    <property type="project" value="TreeGrafter"/>
</dbReference>
<dbReference type="SUPFAM" id="SSF48179">
    <property type="entry name" value="6-phosphogluconate dehydrogenase C-terminal domain-like"/>
    <property type="match status" value="1"/>
</dbReference>
<dbReference type="SUPFAM" id="SSF51735">
    <property type="entry name" value="NAD(P)-binding Rossmann-fold domains"/>
    <property type="match status" value="1"/>
</dbReference>
<gene>
    <name evidence="5" type="ORF">SanaruYs_02740</name>
</gene>
<dbReference type="Proteomes" id="UP000288227">
    <property type="component" value="Unassembled WGS sequence"/>
</dbReference>
<dbReference type="Pfam" id="PF08125">
    <property type="entry name" value="Mannitol_dh_C"/>
    <property type="match status" value="1"/>
</dbReference>
<proteinExistence type="predicted"/>
<dbReference type="Pfam" id="PF01232">
    <property type="entry name" value="Mannitol_dh"/>
    <property type="match status" value="1"/>
</dbReference>
<dbReference type="InterPro" id="IPR036291">
    <property type="entry name" value="NAD(P)-bd_dom_sf"/>
</dbReference>
<dbReference type="InterPro" id="IPR013131">
    <property type="entry name" value="Mannitol_DH_N"/>
</dbReference>
<accession>A0A401U5A5</accession>
<keyword evidence="6" id="KW-1185">Reference proteome</keyword>
<dbReference type="PANTHER" id="PTHR30524">
    <property type="entry name" value="MANNITOL-1-PHOSPHATE 5-DEHYDROGENASE"/>
    <property type="match status" value="1"/>
</dbReference>
<keyword evidence="2" id="KW-0520">NAD</keyword>
<dbReference type="InterPro" id="IPR023027">
    <property type="entry name" value="Mannitol_DH_CS"/>
</dbReference>
<dbReference type="Gene3D" id="3.40.50.720">
    <property type="entry name" value="NAD(P)-binding Rossmann-like Domain"/>
    <property type="match status" value="1"/>
</dbReference>
<evidence type="ECO:0000313" key="5">
    <source>
        <dbReference type="EMBL" id="GCC50059.1"/>
    </source>
</evidence>